<gene>
    <name evidence="1" type="ORF">ACFO0K_10430</name>
</gene>
<accession>A0ABV8XZL4</accession>
<comment type="caution">
    <text evidence="1">The sequence shown here is derived from an EMBL/GenBank/DDBJ whole genome shotgun (WGS) entry which is preliminary data.</text>
</comment>
<dbReference type="RefSeq" id="WP_344227061.1">
    <property type="nucleotide sequence ID" value="NZ_BAAALH010000001.1"/>
</dbReference>
<dbReference type="Proteomes" id="UP001595965">
    <property type="component" value="Unassembled WGS sequence"/>
</dbReference>
<keyword evidence="2" id="KW-1185">Reference proteome</keyword>
<name>A0ABV8XZL4_9MICC</name>
<sequence>MVSGPPRRTPEPGGDPGEAVLVGWLRDDLGWIPGLSLSWGDYFQVRTLTAYEGHTGHFEYAELLDRL</sequence>
<reference evidence="2" key="1">
    <citation type="journal article" date="2019" name="Int. J. Syst. Evol. Microbiol.">
        <title>The Global Catalogue of Microorganisms (GCM) 10K type strain sequencing project: providing services to taxonomists for standard genome sequencing and annotation.</title>
        <authorList>
            <consortium name="The Broad Institute Genomics Platform"/>
            <consortium name="The Broad Institute Genome Sequencing Center for Infectious Disease"/>
            <person name="Wu L."/>
            <person name="Ma J."/>
        </authorList>
    </citation>
    <scope>NUCLEOTIDE SEQUENCE [LARGE SCALE GENOMIC DNA]</scope>
    <source>
        <strain evidence="2">CGMCC 1.12125</strain>
    </source>
</reference>
<evidence type="ECO:0000313" key="2">
    <source>
        <dbReference type="Proteomes" id="UP001595965"/>
    </source>
</evidence>
<protein>
    <submittedName>
        <fullName evidence="1">Uncharacterized protein</fullName>
    </submittedName>
</protein>
<organism evidence="1 2">
    <name type="scientific">Citricoccus alkalitolerans</name>
    <dbReference type="NCBI Taxonomy" id="246603"/>
    <lineage>
        <taxon>Bacteria</taxon>
        <taxon>Bacillati</taxon>
        <taxon>Actinomycetota</taxon>
        <taxon>Actinomycetes</taxon>
        <taxon>Micrococcales</taxon>
        <taxon>Micrococcaceae</taxon>
        <taxon>Citricoccus</taxon>
    </lineage>
</organism>
<evidence type="ECO:0000313" key="1">
    <source>
        <dbReference type="EMBL" id="MFC4430098.1"/>
    </source>
</evidence>
<proteinExistence type="predicted"/>
<dbReference type="EMBL" id="JBHSEN010000002">
    <property type="protein sequence ID" value="MFC4430098.1"/>
    <property type="molecule type" value="Genomic_DNA"/>
</dbReference>